<organism evidence="1 2">
    <name type="scientific">Henosepilachna vigintioctopunctata</name>
    <dbReference type="NCBI Taxonomy" id="420089"/>
    <lineage>
        <taxon>Eukaryota</taxon>
        <taxon>Metazoa</taxon>
        <taxon>Ecdysozoa</taxon>
        <taxon>Arthropoda</taxon>
        <taxon>Hexapoda</taxon>
        <taxon>Insecta</taxon>
        <taxon>Pterygota</taxon>
        <taxon>Neoptera</taxon>
        <taxon>Endopterygota</taxon>
        <taxon>Coleoptera</taxon>
        <taxon>Polyphaga</taxon>
        <taxon>Cucujiformia</taxon>
        <taxon>Coccinelloidea</taxon>
        <taxon>Coccinellidae</taxon>
        <taxon>Epilachninae</taxon>
        <taxon>Epilachnini</taxon>
        <taxon>Henosepilachna</taxon>
    </lineage>
</organism>
<evidence type="ECO:0000313" key="1">
    <source>
        <dbReference type="EMBL" id="KAK9891490.1"/>
    </source>
</evidence>
<name>A0AAW1V9V3_9CUCU</name>
<protein>
    <recommendedName>
        <fullName evidence="3">Ribosomal protein L9</fullName>
    </recommendedName>
</protein>
<proteinExistence type="predicted"/>
<evidence type="ECO:0000313" key="2">
    <source>
        <dbReference type="Proteomes" id="UP001431783"/>
    </source>
</evidence>
<dbReference type="EMBL" id="JARQZJ010000128">
    <property type="protein sequence ID" value="KAK9891490.1"/>
    <property type="molecule type" value="Genomic_DNA"/>
</dbReference>
<keyword evidence="2" id="KW-1185">Reference proteome</keyword>
<gene>
    <name evidence="1" type="ORF">WA026_014727</name>
</gene>
<evidence type="ECO:0008006" key="3">
    <source>
        <dbReference type="Google" id="ProtNLM"/>
    </source>
</evidence>
<accession>A0AAW1V9V3</accession>
<reference evidence="1 2" key="1">
    <citation type="submission" date="2023-03" db="EMBL/GenBank/DDBJ databases">
        <title>Genome insight into feeding habits of ladybird beetles.</title>
        <authorList>
            <person name="Li H.-S."/>
            <person name="Huang Y.-H."/>
            <person name="Pang H."/>
        </authorList>
    </citation>
    <scope>NUCLEOTIDE SEQUENCE [LARGE SCALE GENOMIC DNA]</scope>
    <source>
        <strain evidence="1">SYSU_2023b</strain>
        <tissue evidence="1">Whole body</tissue>
    </source>
</reference>
<dbReference type="SUPFAM" id="SSF56808">
    <property type="entry name" value="Ribosomal protein L1"/>
    <property type="match status" value="1"/>
</dbReference>
<comment type="caution">
    <text evidence="1">The sequence shown here is derived from an EMBL/GenBank/DDBJ whole genome shotgun (WGS) entry which is preliminary data.</text>
</comment>
<dbReference type="AlphaFoldDB" id="A0AAW1V9V3"/>
<dbReference type="InterPro" id="IPR023674">
    <property type="entry name" value="Ribosomal_uL1-like"/>
</dbReference>
<dbReference type="Proteomes" id="UP001431783">
    <property type="component" value="Unassembled WGS sequence"/>
</dbReference>
<sequence>MFLIDGRISGLVVHHLGKIFYKKRKIPVPIKIDPLKIKSSIEAALKKTTFQVHSKGDSSINPKLKDVLFKNNFPIFLQLNVWKIPKCHPQLVQVELEHSILDTHDEVCLIVPDVKEIKKQKI</sequence>